<gene>
    <name evidence="4" type="ORF">Rhopal_003324-T1</name>
</gene>
<feature type="compositionally biased region" description="Polar residues" evidence="2">
    <location>
        <begin position="562"/>
        <end position="583"/>
    </location>
</feature>
<proteinExistence type="predicted"/>
<keyword evidence="1" id="KW-0238">DNA-binding</keyword>
<dbReference type="Proteomes" id="UP001342314">
    <property type="component" value="Unassembled WGS sequence"/>
</dbReference>
<evidence type="ECO:0000313" key="5">
    <source>
        <dbReference type="Proteomes" id="UP001342314"/>
    </source>
</evidence>
<feature type="region of interest" description="Disordered" evidence="2">
    <location>
        <begin position="562"/>
        <end position="626"/>
    </location>
</feature>
<feature type="region of interest" description="Disordered" evidence="2">
    <location>
        <begin position="440"/>
        <end position="496"/>
    </location>
</feature>
<dbReference type="InterPro" id="IPR010095">
    <property type="entry name" value="Cas12f1-like_TNB"/>
</dbReference>
<dbReference type="GO" id="GO:0003677">
    <property type="term" value="F:DNA binding"/>
    <property type="evidence" value="ECO:0007669"/>
    <property type="project" value="UniProtKB-KW"/>
</dbReference>
<feature type="compositionally biased region" description="Acidic residues" evidence="2">
    <location>
        <begin position="457"/>
        <end position="468"/>
    </location>
</feature>
<sequence length="1697" mass="187123">MGVPGMVKFLADADKRDRKQRDDQAKKEDIPRNAAEDLFVFAPSVGEAVRACSEHQQPTLHLVDGGQFYATKLRAVRALKAVSTKKADAIAEVRARVKAAEEDYAHEILRSTAPGSSVLVVNDHPDMRPVVKHTTAVKRYKRRTHGDLLSKRRREKSQQREQYTAEYRWSVDDISFEIEDSSHDNITFVTAEHEADPHIYHLACREESLNRPIYCHGIDTDLLPLGVATAKVCAWIAPAKASFRTVRLNELRSSRFANVWPFHKAEAAALAILLCGNDYSNGLLGMGLKRLVSPTQPYINIIAWCKKDWHFLADSPPASTADHFDKELQKLAGEMKRDWAKQVERLKLLKYADVRDKVRVMLGVPGMPTETKEVARHRALEDRAAEAAKIQALYPGSNIYFKSVHDARLAAGAPHADDVVRPVDGDEAAAKEEDGIMEVVITSPSTKDRLEKAGDDAASDTSEDVDMEQDPKAKRDEDDEQDEQQEPAQNAPDALQKGKTYALGCTRIEKPHPELDAGAQHRHRTQYGTNQGYTVKVAVDDTPGLQGLVEAVQKVQLAVDSGNLTPSTRSESSSDATAKNTRPASVADVRRAAKQRAREAESAEDSGAEDEGSGKGRAGFKHQARKSTIVKPLSTSIPGSENTTRPGKAFQHMLEAVAFNLGTNADIISRILPILRREASEIYPLHQLLFDLLDPSDFALCCDNIQLVWQHLQNCGSRTIVELGKRVGDGVVARHSDEERIEKAHWGGYLPNVDESTTFRRTLADYQPDVQELMAARKIPPFFFEACRTVYEDLRLEMAPVPQAVFVDIYKKVGVGHRTAAIRQTPQLIAQLARALAVDFCSKPRSFVETIGTRLNVTYEEPAATTACLSFLGDLASDAAVSVGARAALASALETIILESPLYEDEDDEGGLPDGASGSAKRPREGDTSSWRAQSAERIKKTLTCYFERRKSEAAKWPSGTFAATATYIVDTINEVREVLRAAYQRLGGRSRLSLQDWIKEPSCDVKVFKLAAFQEGWKRWMETGKALAMHGRSVTVTSKSLGSIIAHFEELADTAARNVNMIDTSIQNTLSTLQATIDMQPFVTTLSFLSTADGKCRVDTAARASALALAALVRSTLDGVKQRYDRQTQIDDSFVPLLNMVCKTPDQGRLVPAAYFTVSLSTIHFLMLDPARIKNSSKLGAAKDHVEVVNRLFSRGGPAARSGHEFNTLNWARRQETKAFAELKATELVGNGKDSDTKSSRPISPLFRIKGSHALEWVHQDSKSRRPVETLTSTRKSASFNIASSVQPQACDRIIRDIVTLSSKLNPHAEPFLAAVSSPSAATSQLDPLASPFTPETSARSTTGSRSLNPQAIAFRPAASATVSTPAPAKKLKTVARKVPPAPPFELPSTRLSLADIPRGALIIGVDRGEHNSFAATILPSLDEGGTTQAKTYYLRARQMRAQEQAFQIAQQKSADTSLVKQLVEKLAHLDLSDDHPAVYLASRAWDRDRERRNLVFEQQQQHNARLQHTMKEVVRDIANEAAKRAPEGAGSPYLVLIADGVGLSRERSKSATGADRRWLPTQRLYEALEAEPTLQVMFVGADEAWSSQSCPSAACRDKCAEENKVINLEYASYIDSDADCFRILRCVHCGVVYDRDYVGSSNIAQILLFKLATGFHLYERNVEEVLGLGLRDGHKTKEEKKMKKKASVKGKEKAE</sequence>
<reference evidence="4 5" key="1">
    <citation type="submission" date="2021-12" db="EMBL/GenBank/DDBJ databases">
        <title>High titer production of polyol ester of fatty acids by Rhodotorula paludigena BS15 towards product separation-free biomass refinery.</title>
        <authorList>
            <person name="Mano J."/>
            <person name="Ono H."/>
            <person name="Tanaka T."/>
            <person name="Naito K."/>
            <person name="Sushida H."/>
            <person name="Ike M."/>
            <person name="Tokuyasu K."/>
            <person name="Kitaoka M."/>
        </authorList>
    </citation>
    <scope>NUCLEOTIDE SEQUENCE [LARGE SCALE GENOMIC DNA]</scope>
    <source>
        <strain evidence="4 5">BS15</strain>
    </source>
</reference>
<comment type="caution">
    <text evidence="4">The sequence shown here is derived from an EMBL/GenBank/DDBJ whole genome shotgun (WGS) entry which is preliminary data.</text>
</comment>
<feature type="compositionally biased region" description="Acidic residues" evidence="2">
    <location>
        <begin position="602"/>
        <end position="611"/>
    </location>
</feature>
<evidence type="ECO:0000259" key="3">
    <source>
        <dbReference type="Pfam" id="PF07282"/>
    </source>
</evidence>
<feature type="region of interest" description="Disordered" evidence="2">
    <location>
        <begin position="1325"/>
        <end position="1346"/>
    </location>
</feature>
<protein>
    <recommendedName>
        <fullName evidence="3">Cas12f1-like TNB domain-containing protein</fullName>
    </recommendedName>
</protein>
<organism evidence="4 5">
    <name type="scientific">Rhodotorula paludigena</name>
    <dbReference type="NCBI Taxonomy" id="86838"/>
    <lineage>
        <taxon>Eukaryota</taxon>
        <taxon>Fungi</taxon>
        <taxon>Dikarya</taxon>
        <taxon>Basidiomycota</taxon>
        <taxon>Pucciniomycotina</taxon>
        <taxon>Microbotryomycetes</taxon>
        <taxon>Sporidiobolales</taxon>
        <taxon>Sporidiobolaceae</taxon>
        <taxon>Rhodotorula</taxon>
    </lineage>
</organism>
<feature type="compositionally biased region" description="Basic and acidic residues" evidence="2">
    <location>
        <begin position="446"/>
        <end position="455"/>
    </location>
</feature>
<dbReference type="Pfam" id="PF07282">
    <property type="entry name" value="Cas12f1-like_TNB"/>
    <property type="match status" value="1"/>
</dbReference>
<feature type="region of interest" description="Disordered" evidence="2">
    <location>
        <begin position="904"/>
        <end position="934"/>
    </location>
</feature>
<evidence type="ECO:0000256" key="1">
    <source>
        <dbReference type="ARBA" id="ARBA00023125"/>
    </source>
</evidence>
<dbReference type="EMBL" id="BQKY01000006">
    <property type="protein sequence ID" value="GJN90315.1"/>
    <property type="molecule type" value="Genomic_DNA"/>
</dbReference>
<keyword evidence="5" id="KW-1185">Reference proteome</keyword>
<accession>A0AAV5GLC0</accession>
<name>A0AAV5GLC0_9BASI</name>
<feature type="compositionally biased region" description="Polar residues" evidence="2">
    <location>
        <begin position="1335"/>
        <end position="1346"/>
    </location>
</feature>
<feature type="compositionally biased region" description="Basic and acidic residues" evidence="2">
    <location>
        <begin position="588"/>
        <end position="601"/>
    </location>
</feature>
<feature type="domain" description="Cas12f1-like TNB" evidence="3">
    <location>
        <begin position="1580"/>
        <end position="1645"/>
    </location>
</feature>
<evidence type="ECO:0000313" key="4">
    <source>
        <dbReference type="EMBL" id="GJN90315.1"/>
    </source>
</evidence>
<evidence type="ECO:0000256" key="2">
    <source>
        <dbReference type="SAM" id="MobiDB-lite"/>
    </source>
</evidence>